<dbReference type="AlphaFoldDB" id="A0A1G9FQE0"/>
<feature type="domain" description="Leucine-binding protein" evidence="3">
    <location>
        <begin position="46"/>
        <end position="377"/>
    </location>
</feature>
<reference evidence="4 5" key="1">
    <citation type="submission" date="2016-10" db="EMBL/GenBank/DDBJ databases">
        <authorList>
            <person name="de Groot N.N."/>
        </authorList>
    </citation>
    <scope>NUCLEOTIDE SEQUENCE [LARGE SCALE GENOMIC DNA]</scope>
    <source>
        <strain evidence="4 5">DSM 14789</strain>
    </source>
</reference>
<dbReference type="CDD" id="cd06338">
    <property type="entry name" value="PBP1_ABC_ligand_binding-like"/>
    <property type="match status" value="1"/>
</dbReference>
<dbReference type="PANTHER" id="PTHR30483">
    <property type="entry name" value="LEUCINE-SPECIFIC-BINDING PROTEIN"/>
    <property type="match status" value="1"/>
</dbReference>
<comment type="similarity">
    <text evidence="1">Belongs to the leucine-binding protein family.</text>
</comment>
<evidence type="ECO:0000256" key="1">
    <source>
        <dbReference type="ARBA" id="ARBA00010062"/>
    </source>
</evidence>
<accession>A0A1G9FQE0</accession>
<dbReference type="RefSeq" id="WP_089725120.1">
    <property type="nucleotide sequence ID" value="NZ_FNGI01000001.1"/>
</dbReference>
<protein>
    <submittedName>
        <fullName evidence="4">Branched-chain amino acid transport system substrate-binding protein</fullName>
    </submittedName>
</protein>
<dbReference type="InterPro" id="IPR051010">
    <property type="entry name" value="BCAA_transport"/>
</dbReference>
<dbReference type="InterPro" id="IPR028081">
    <property type="entry name" value="Leu-bd"/>
</dbReference>
<dbReference type="PANTHER" id="PTHR30483:SF37">
    <property type="entry name" value="ABC TRANSPORTER SUBSTRATE-BINDING PROTEIN"/>
    <property type="match status" value="1"/>
</dbReference>
<dbReference type="InterPro" id="IPR028082">
    <property type="entry name" value="Peripla_BP_I"/>
</dbReference>
<keyword evidence="5" id="KW-1185">Reference proteome</keyword>
<evidence type="ECO:0000313" key="5">
    <source>
        <dbReference type="Proteomes" id="UP000198654"/>
    </source>
</evidence>
<dbReference type="Proteomes" id="UP000198654">
    <property type="component" value="Unassembled WGS sequence"/>
</dbReference>
<evidence type="ECO:0000259" key="3">
    <source>
        <dbReference type="Pfam" id="PF13458"/>
    </source>
</evidence>
<dbReference type="SUPFAM" id="SSF53822">
    <property type="entry name" value="Periplasmic binding protein-like I"/>
    <property type="match status" value="1"/>
</dbReference>
<name>A0A1G9FQE0_9GAMM</name>
<evidence type="ECO:0000313" key="4">
    <source>
        <dbReference type="EMBL" id="SDK90353.1"/>
    </source>
</evidence>
<evidence type="ECO:0000256" key="2">
    <source>
        <dbReference type="ARBA" id="ARBA00022729"/>
    </source>
</evidence>
<organism evidence="4 5">
    <name type="scientific">Modicisalibacter muralis</name>
    <dbReference type="NCBI Taxonomy" id="119000"/>
    <lineage>
        <taxon>Bacteria</taxon>
        <taxon>Pseudomonadati</taxon>
        <taxon>Pseudomonadota</taxon>
        <taxon>Gammaproteobacteria</taxon>
        <taxon>Oceanospirillales</taxon>
        <taxon>Halomonadaceae</taxon>
        <taxon>Modicisalibacter</taxon>
    </lineage>
</organism>
<proteinExistence type="inferred from homology"/>
<dbReference type="InterPro" id="IPR006311">
    <property type="entry name" value="TAT_signal"/>
</dbReference>
<keyword evidence="2" id="KW-0732">Signal</keyword>
<dbReference type="STRING" id="119000.SAMN05661010_00471"/>
<dbReference type="Pfam" id="PF13458">
    <property type="entry name" value="Peripla_BP_6"/>
    <property type="match status" value="1"/>
</dbReference>
<sequence>MCSRKYVPSNDTGLTRRNFIKTTGVVAIGTAIAGHIPTIFAQQKKPLRIGASISLTGKYARSGEEQHKGYMLWAKHVNELGHSYGKADLPNSGEPGLLGRPVELIVLDDRSDPTTGVRLYNELIHSRQVDLLLGPYSSAVTNAVAPIIENAQIPTPNPMASSTAIWEGRNLQWQVQVQPPGSRRLPGLTQVAMEHGDEKIAIIYEDSEFPRNAAKALRARAKEDGLQIVLDTAYPVKITDWTPIVQQVMNSGATVLAGGGYLPDAIGITRATRSLGYQPNILSLLVGVALPDYRDTLGKAALTVTGDADWTPNVNYPGAQKYVEAYRSEYGGVPEYHSAGGYGAAQILEEAVRRAGTVDDFEKIRDIMFELKTTTVFNLYEVAPLDSPDSGLQLAANRVMLQVQEADGKLENAVVYPDEAANAQWIYPFQ</sequence>
<dbReference type="Gene3D" id="3.40.50.2300">
    <property type="match status" value="2"/>
</dbReference>
<dbReference type="PROSITE" id="PS51318">
    <property type="entry name" value="TAT"/>
    <property type="match status" value="1"/>
</dbReference>
<dbReference type="OrthoDB" id="9147078at2"/>
<gene>
    <name evidence="4" type="ORF">SAMN05661010_00471</name>
</gene>
<dbReference type="EMBL" id="FNGI01000001">
    <property type="protein sequence ID" value="SDK90353.1"/>
    <property type="molecule type" value="Genomic_DNA"/>
</dbReference>